<evidence type="ECO:0000313" key="2">
    <source>
        <dbReference type="Proteomes" id="UP001054945"/>
    </source>
</evidence>
<comment type="caution">
    <text evidence="1">The sequence shown here is derived from an EMBL/GenBank/DDBJ whole genome shotgun (WGS) entry which is preliminary data.</text>
</comment>
<accession>A0AAV4RS88</accession>
<proteinExistence type="predicted"/>
<dbReference type="Proteomes" id="UP001054945">
    <property type="component" value="Unassembled WGS sequence"/>
</dbReference>
<protein>
    <submittedName>
        <fullName evidence="1">Uncharacterized protein</fullName>
    </submittedName>
</protein>
<gene>
    <name evidence="1" type="ORF">CEXT_488441</name>
</gene>
<reference evidence="1 2" key="1">
    <citation type="submission" date="2021-06" db="EMBL/GenBank/DDBJ databases">
        <title>Caerostris extrusa draft genome.</title>
        <authorList>
            <person name="Kono N."/>
            <person name="Arakawa K."/>
        </authorList>
    </citation>
    <scope>NUCLEOTIDE SEQUENCE [LARGE SCALE GENOMIC DNA]</scope>
</reference>
<dbReference type="AlphaFoldDB" id="A0AAV4RS88"/>
<keyword evidence="2" id="KW-1185">Reference proteome</keyword>
<name>A0AAV4RS88_CAEEX</name>
<organism evidence="1 2">
    <name type="scientific">Caerostris extrusa</name>
    <name type="common">Bark spider</name>
    <name type="synonym">Caerostris bankana</name>
    <dbReference type="NCBI Taxonomy" id="172846"/>
    <lineage>
        <taxon>Eukaryota</taxon>
        <taxon>Metazoa</taxon>
        <taxon>Ecdysozoa</taxon>
        <taxon>Arthropoda</taxon>
        <taxon>Chelicerata</taxon>
        <taxon>Arachnida</taxon>
        <taxon>Araneae</taxon>
        <taxon>Araneomorphae</taxon>
        <taxon>Entelegynae</taxon>
        <taxon>Araneoidea</taxon>
        <taxon>Araneidae</taxon>
        <taxon>Caerostris</taxon>
    </lineage>
</organism>
<evidence type="ECO:0000313" key="1">
    <source>
        <dbReference type="EMBL" id="GIY24014.1"/>
    </source>
</evidence>
<dbReference type="EMBL" id="BPLR01008338">
    <property type="protein sequence ID" value="GIY24014.1"/>
    <property type="molecule type" value="Genomic_DNA"/>
</dbReference>
<sequence>MYIKNFPAISFLLKWKEEVFLRRPVQKRILAPGRREHALKRRFMAFFSSQWSRKWSRKRTENRSSGVKTCLDGNKWTATHRLLRKFFFHTHLDYSTSQIRRLVLFKMSLQSQYIKISTD</sequence>